<dbReference type="EMBL" id="FNAB01000013">
    <property type="protein sequence ID" value="SDE25444.1"/>
    <property type="molecule type" value="Genomic_DNA"/>
</dbReference>
<dbReference type="SUPFAM" id="SSF51011">
    <property type="entry name" value="Glycosyl hydrolase domain"/>
    <property type="match status" value="1"/>
</dbReference>
<dbReference type="InterPro" id="IPR013780">
    <property type="entry name" value="Glyco_hydro_b"/>
</dbReference>
<evidence type="ECO:0000256" key="1">
    <source>
        <dbReference type="ARBA" id="ARBA00008061"/>
    </source>
</evidence>
<dbReference type="GO" id="GO:0004135">
    <property type="term" value="F:amylo-alpha-1,6-glucosidase activity"/>
    <property type="evidence" value="ECO:0007669"/>
    <property type="project" value="InterPro"/>
</dbReference>
<dbReference type="InterPro" id="IPR017853">
    <property type="entry name" value="GH"/>
</dbReference>
<proteinExistence type="inferred from homology"/>
<protein>
    <submittedName>
        <fullName evidence="6">Glycogen operon protein</fullName>
    </submittedName>
</protein>
<dbReference type="Gene3D" id="2.60.40.10">
    <property type="entry name" value="Immunoglobulins"/>
    <property type="match status" value="1"/>
</dbReference>
<evidence type="ECO:0000313" key="6">
    <source>
        <dbReference type="EMBL" id="SDE25444.1"/>
    </source>
</evidence>
<dbReference type="InterPro" id="IPR014756">
    <property type="entry name" value="Ig_E-set"/>
</dbReference>
<dbReference type="RefSeq" id="WP_072846235.1">
    <property type="nucleotide sequence ID" value="NZ_FNAB01000013.1"/>
</dbReference>
<evidence type="ECO:0000259" key="5">
    <source>
        <dbReference type="SMART" id="SM00642"/>
    </source>
</evidence>
<dbReference type="InterPro" id="IPR013783">
    <property type="entry name" value="Ig-like_fold"/>
</dbReference>
<dbReference type="InterPro" id="IPR006047">
    <property type="entry name" value="GH13_cat_dom"/>
</dbReference>
<feature type="domain" description="Glycosyl hydrolase family 13 catalytic" evidence="5">
    <location>
        <begin position="162"/>
        <end position="572"/>
    </location>
</feature>
<dbReference type="Gene3D" id="2.60.40.1180">
    <property type="entry name" value="Golgi alpha-mannosidase II"/>
    <property type="match status" value="1"/>
</dbReference>
<feature type="region of interest" description="Disordered" evidence="4">
    <location>
        <begin position="469"/>
        <end position="497"/>
    </location>
</feature>
<dbReference type="STRING" id="168276.SAMN05444580_1137"/>
<reference evidence="6 7" key="1">
    <citation type="submission" date="2016-10" db="EMBL/GenBank/DDBJ databases">
        <authorList>
            <person name="de Groot N.N."/>
        </authorList>
    </citation>
    <scope>NUCLEOTIDE SEQUENCE [LARGE SCALE GENOMIC DNA]</scope>
    <source>
        <strain evidence="6 7">JCM 11308</strain>
    </source>
</reference>
<evidence type="ECO:0000256" key="2">
    <source>
        <dbReference type="ARBA" id="ARBA00022801"/>
    </source>
</evidence>
<accession>A0A1G7BED9</accession>
<dbReference type="InterPro" id="IPR044505">
    <property type="entry name" value="GlgX_Isoamylase_N_E_set"/>
</dbReference>
<dbReference type="PANTHER" id="PTHR43002">
    <property type="entry name" value="GLYCOGEN DEBRANCHING ENZYME"/>
    <property type="match status" value="1"/>
</dbReference>
<dbReference type="Proteomes" id="UP000199417">
    <property type="component" value="Unassembled WGS sequence"/>
</dbReference>
<sequence>MAQPESERAPGAGMAVWPGAAYPLGATYDGAGTNFSLFSEVADAVELCLIAKDGTETRVPLEEVDGFVWHAYLPSVTPGQRYGYRVHGPFEPVDGHRCDPSKLLLDPYGKAFDGHFAGDASLHTFGADTLGHTMTTVVINPFFDWASDHRPRRPYHETVIYEAHVKGMTATHPGVPAELRGTYAGLAHPVIVDHLRSLGVTAIELMPVHQFLQDQVLLDQGLRNYWGYNSFGFLAPHAEYASAAKPGATVSEFKAMVRTFHQAGIEVILDVVYNHTAEGNHLGPTINFRGIDNAAYYRLVDDDKSLYMDYTGTGNSLNARHPHTLQLIMDSLRYWVIEMHVDGFRFDLASTLARELHDVDRLSAFFDLVQQDPVVSQVKLIAEPWDIGEGGYQVGNFPGLWTEWNGKYRDTVRDYWRGQPATLGEFASRLTGSSDLYEATGRRPGASINFVTAHDGFTLADLVSYNEKHNEANGEGNQDGESHNRSWNCGAEGPTDDPEILELRARQRRNLLATLMLSQGTPMLTHGDEMGRTQRGNNNVYCQDSPLSWMDWSLAETNSDLVEFTRRAVALRTAHPVFRRRRFFEGLPIRTGGQARDIAWLTPAGVEMTPADWNSGFGKSLAVFLNGEGIPEPNQRGERVVDDSFLLCFNAHDEEIEFTTPDDGADAHWVVALDTASPTGASETVLGAGSSLKLPSRSLAVLRRQA</sequence>
<keyword evidence="2" id="KW-0378">Hydrolase</keyword>
<comment type="similarity">
    <text evidence="1">Belongs to the glycosyl hydrolase 13 family.</text>
</comment>
<dbReference type="GO" id="GO:0005980">
    <property type="term" value="P:glycogen catabolic process"/>
    <property type="evidence" value="ECO:0007669"/>
    <property type="project" value="InterPro"/>
</dbReference>
<dbReference type="Pfam" id="PF00128">
    <property type="entry name" value="Alpha-amylase"/>
    <property type="match status" value="1"/>
</dbReference>
<dbReference type="NCBIfam" id="TIGR02100">
    <property type="entry name" value="glgX_debranch"/>
    <property type="match status" value="1"/>
</dbReference>
<dbReference type="CDD" id="cd02856">
    <property type="entry name" value="E_set_GDE_Isoamylase_N"/>
    <property type="match status" value="1"/>
</dbReference>
<dbReference type="InterPro" id="IPR011837">
    <property type="entry name" value="Glycogen_debranch_GlgX"/>
</dbReference>
<dbReference type="SUPFAM" id="SSF51445">
    <property type="entry name" value="(Trans)glycosidases"/>
    <property type="match status" value="1"/>
</dbReference>
<name>A0A1G7BED9_9NOCA</name>
<keyword evidence="3" id="KW-0326">Glycosidase</keyword>
<dbReference type="Gene3D" id="3.20.20.80">
    <property type="entry name" value="Glycosidases"/>
    <property type="match status" value="1"/>
</dbReference>
<keyword evidence="7" id="KW-1185">Reference proteome</keyword>
<dbReference type="CDD" id="cd11326">
    <property type="entry name" value="AmyAc_Glg_debranch"/>
    <property type="match status" value="1"/>
</dbReference>
<evidence type="ECO:0000313" key="7">
    <source>
        <dbReference type="Proteomes" id="UP000199417"/>
    </source>
</evidence>
<evidence type="ECO:0000256" key="4">
    <source>
        <dbReference type="SAM" id="MobiDB-lite"/>
    </source>
</evidence>
<evidence type="ECO:0000256" key="3">
    <source>
        <dbReference type="ARBA" id="ARBA00023295"/>
    </source>
</evidence>
<dbReference type="Pfam" id="PF02922">
    <property type="entry name" value="CBM_48"/>
    <property type="match status" value="1"/>
</dbReference>
<gene>
    <name evidence="6" type="ORF">SAMN05444580_1137</name>
</gene>
<dbReference type="InterPro" id="IPR004193">
    <property type="entry name" value="Glyco_hydro_13_N"/>
</dbReference>
<dbReference type="AlphaFoldDB" id="A0A1G7BED9"/>
<organism evidence="6 7">
    <name type="scientific">Rhodococcus tukisamuensis</name>
    <dbReference type="NCBI Taxonomy" id="168276"/>
    <lineage>
        <taxon>Bacteria</taxon>
        <taxon>Bacillati</taxon>
        <taxon>Actinomycetota</taxon>
        <taxon>Actinomycetes</taxon>
        <taxon>Mycobacteriales</taxon>
        <taxon>Nocardiaceae</taxon>
        <taxon>Rhodococcus</taxon>
    </lineage>
</organism>
<dbReference type="SMART" id="SM00642">
    <property type="entry name" value="Aamy"/>
    <property type="match status" value="1"/>
</dbReference>
<dbReference type="SUPFAM" id="SSF81296">
    <property type="entry name" value="E set domains"/>
    <property type="match status" value="1"/>
</dbReference>